<dbReference type="NCBIfam" id="NF002964">
    <property type="entry name" value="PRK03635.1"/>
    <property type="match status" value="1"/>
</dbReference>
<keyword evidence="7" id="KW-1185">Reference proteome</keyword>
<dbReference type="Pfam" id="PF00126">
    <property type="entry name" value="HTH_1"/>
    <property type="match status" value="1"/>
</dbReference>
<evidence type="ECO:0000256" key="2">
    <source>
        <dbReference type="ARBA" id="ARBA00023015"/>
    </source>
</evidence>
<protein>
    <submittedName>
        <fullName evidence="6">ArgP/LysG family DNA-binding transcriptional regulator</fullName>
    </submittedName>
</protein>
<proteinExistence type="inferred from homology"/>
<reference evidence="6 7" key="1">
    <citation type="submission" date="2019-10" db="EMBL/GenBank/DDBJ databases">
        <title>Taxonomy of Antarctic Massilia spp.: description of Massilia rubra sp. nov., Massilia aquatica sp. nov., Massilia mucilaginosa sp. nov., Massilia frigida sp. nov. isolated from streams, lakes and regoliths.</title>
        <authorList>
            <person name="Holochova P."/>
            <person name="Sedlacek I."/>
            <person name="Kralova S."/>
            <person name="Maslanova I."/>
            <person name="Busse H.-J."/>
            <person name="Stankova E."/>
            <person name="Vrbovska V."/>
            <person name="Kovarovic V."/>
            <person name="Bartak M."/>
            <person name="Svec P."/>
            <person name="Pantucek R."/>
        </authorList>
    </citation>
    <scope>NUCLEOTIDE SEQUENCE [LARGE SCALE GENOMIC DNA]</scope>
    <source>
        <strain evidence="6 7">CCM 8694</strain>
    </source>
</reference>
<evidence type="ECO:0000256" key="4">
    <source>
        <dbReference type="ARBA" id="ARBA00023163"/>
    </source>
</evidence>
<gene>
    <name evidence="6" type="ORF">F1735_17235</name>
</gene>
<evidence type="ECO:0000259" key="5">
    <source>
        <dbReference type="PROSITE" id="PS50931"/>
    </source>
</evidence>
<dbReference type="RefSeq" id="WP_167238085.1">
    <property type="nucleotide sequence ID" value="NZ_WHJF01000044.1"/>
</dbReference>
<keyword evidence="3 6" id="KW-0238">DNA-binding</keyword>
<evidence type="ECO:0000313" key="7">
    <source>
        <dbReference type="Proteomes" id="UP000610594"/>
    </source>
</evidence>
<dbReference type="InterPro" id="IPR000847">
    <property type="entry name" value="LysR_HTH_N"/>
</dbReference>
<sequence>MSTLDYRGLAVLDAVAASGSFDKAALLLGMSQSAVSQRIKALEDSCGRLLVVRGAPSAPTGLGQRLVLHFRHVKLMEAALDIDLGRDASLPTLALALDADSLATWFAQALPALLSPPRCQFNIELADGERALRLVREGAAFACVAEADGGGAGEAAVGTSATALGLLRYTCVATPAFAGHWFGDGFIAEAVALAPAVVSERKQLARFLAREFDGEVAFPHHTMPVSAALENCILHGVAYGLMPELSALSRIAAGQLVNLTPGRTWNTALSWHAWNIDTPFTRALTEHIVTSARRYLPQPHTAPPHRGQSFNLQ</sequence>
<dbReference type="PROSITE" id="PS50931">
    <property type="entry name" value="HTH_LYSR"/>
    <property type="match status" value="1"/>
</dbReference>
<accession>A0ABX0MMP1</accession>
<dbReference type="SUPFAM" id="SSF46785">
    <property type="entry name" value="Winged helix' DNA-binding domain"/>
    <property type="match status" value="1"/>
</dbReference>
<comment type="caution">
    <text evidence="6">The sequence shown here is derived from an EMBL/GenBank/DDBJ whole genome shotgun (WGS) entry which is preliminary data.</text>
</comment>
<dbReference type="PRINTS" id="PR00039">
    <property type="entry name" value="HTHLYSR"/>
</dbReference>
<dbReference type="Proteomes" id="UP000610594">
    <property type="component" value="Unassembled WGS sequence"/>
</dbReference>
<comment type="similarity">
    <text evidence="1">Belongs to the LysR transcriptional regulatory family.</text>
</comment>
<dbReference type="PANTHER" id="PTHR30579">
    <property type="entry name" value="TRANSCRIPTIONAL REGULATOR"/>
    <property type="match status" value="1"/>
</dbReference>
<keyword evidence="4" id="KW-0804">Transcription</keyword>
<dbReference type="Gene3D" id="3.40.190.290">
    <property type="match status" value="1"/>
</dbReference>
<dbReference type="PANTHER" id="PTHR30579:SF2">
    <property type="entry name" value="HTH-TYPE TRANSCRIPTIONAL REGULATOR ARGP"/>
    <property type="match status" value="1"/>
</dbReference>
<name>A0ABX0MMP1_9BURK</name>
<dbReference type="GO" id="GO:0003677">
    <property type="term" value="F:DNA binding"/>
    <property type="evidence" value="ECO:0007669"/>
    <property type="project" value="UniProtKB-KW"/>
</dbReference>
<evidence type="ECO:0000313" key="6">
    <source>
        <dbReference type="EMBL" id="NHZ64028.1"/>
    </source>
</evidence>
<dbReference type="Gene3D" id="1.10.10.10">
    <property type="entry name" value="Winged helix-like DNA-binding domain superfamily/Winged helix DNA-binding domain"/>
    <property type="match status" value="1"/>
</dbReference>
<keyword evidence="2" id="KW-0805">Transcription regulation</keyword>
<evidence type="ECO:0000256" key="1">
    <source>
        <dbReference type="ARBA" id="ARBA00009437"/>
    </source>
</evidence>
<dbReference type="InterPro" id="IPR036388">
    <property type="entry name" value="WH-like_DNA-bd_sf"/>
</dbReference>
<feature type="domain" description="HTH lysR-type" evidence="5">
    <location>
        <begin position="4"/>
        <end position="60"/>
    </location>
</feature>
<dbReference type="InterPro" id="IPR036390">
    <property type="entry name" value="WH_DNA-bd_sf"/>
</dbReference>
<organism evidence="6 7">
    <name type="scientific">Massilia genomosp. 1</name>
    <dbReference type="NCBI Taxonomy" id="2609280"/>
    <lineage>
        <taxon>Bacteria</taxon>
        <taxon>Pseudomonadati</taxon>
        <taxon>Pseudomonadota</taxon>
        <taxon>Betaproteobacteria</taxon>
        <taxon>Burkholderiales</taxon>
        <taxon>Oxalobacteraceae</taxon>
        <taxon>Telluria group</taxon>
        <taxon>Massilia</taxon>
    </lineage>
</organism>
<dbReference type="SUPFAM" id="SSF53850">
    <property type="entry name" value="Periplasmic binding protein-like II"/>
    <property type="match status" value="1"/>
</dbReference>
<dbReference type="InterPro" id="IPR050176">
    <property type="entry name" value="LTTR"/>
</dbReference>
<evidence type="ECO:0000256" key="3">
    <source>
        <dbReference type="ARBA" id="ARBA00023125"/>
    </source>
</evidence>
<dbReference type="EMBL" id="WHJF01000044">
    <property type="protein sequence ID" value="NHZ64028.1"/>
    <property type="molecule type" value="Genomic_DNA"/>
</dbReference>